<sequence length="656" mass="71602">MAFEAYSVAIKLSLTNMVSSGLQLIAKDLTGLEKNVVNLQDKFTALKMIGVGWGMKHIGDGMLGFLGKTVETSKEYTRQLSLMNAAGMSHLEIAKATSSAWATSKEVITSSASQNMTAIRELRSVFGKDHMDEAYAVLPQVQRTKAIMEALTGKEQHGVAFDMVKAIELGTKGAVTKESLLKQSEMMSKALMQFGGTLTVQDFHQALKYSRAAAPYMSDDFKYKYLPTLIQEMKTGHGGASSAGNVIASMYALVAGRQIPKELIANWQDAGLLKKGSVVADKHNRTTSKILPGGILGSDEFAENPYTWAQKYVAPAIKHLMATKHLSETDAFYALTKDRMKAFGLQTLVNKAAQFERDRKLIESGPSSYESYQRLLKTNPQLAQQALHSQWENVQARIGYEILPKLIPLAIKFADWLGGLAQWMEHHPNKLQALVIGFGTLGIGLDLLGRGLMAAGIIKLLGLGPMIASVFSGIGAALMFVGRALFLNPIGITITGIGVAAYLLWKNWDTVKPKLLAVWNWITDNMAALWSGIKSGFHTFVGWYLQGWQTLFNLLISGLNKILPTAMQISKMHFADDWNTPKASYSNEGRGYQPAVPGRSAQPLQVTTQINLDGRKIGEAVSKYQGRELNKPPSGTMGPDPSVTATYAPTLARAGY</sequence>
<name>A0A318J514_9NEIS</name>
<feature type="transmembrane region" description="Helical" evidence="2">
    <location>
        <begin position="460"/>
        <end position="480"/>
    </location>
</feature>
<evidence type="ECO:0000313" key="3">
    <source>
        <dbReference type="EMBL" id="PXX42211.1"/>
    </source>
</evidence>
<comment type="caution">
    <text evidence="3">The sequence shown here is derived from an EMBL/GenBank/DDBJ whole genome shotgun (WGS) entry which is preliminary data.</text>
</comment>
<keyword evidence="2" id="KW-0812">Transmembrane</keyword>
<evidence type="ECO:0000256" key="1">
    <source>
        <dbReference type="SAM" id="MobiDB-lite"/>
    </source>
</evidence>
<keyword evidence="2" id="KW-1133">Transmembrane helix</keyword>
<dbReference type="OrthoDB" id="8019720at2"/>
<keyword evidence="4" id="KW-1185">Reference proteome</keyword>
<feature type="transmembrane region" description="Helical" evidence="2">
    <location>
        <begin position="431"/>
        <end position="448"/>
    </location>
</feature>
<feature type="region of interest" description="Disordered" evidence="1">
    <location>
        <begin position="625"/>
        <end position="645"/>
    </location>
</feature>
<protein>
    <submittedName>
        <fullName evidence="3">Uncharacterized protein</fullName>
    </submittedName>
</protein>
<proteinExistence type="predicted"/>
<dbReference type="RefSeq" id="WP_059284914.1">
    <property type="nucleotide sequence ID" value="NZ_LNQU01000010.1"/>
</dbReference>
<keyword evidence="2" id="KW-0472">Membrane</keyword>
<feature type="transmembrane region" description="Helical" evidence="2">
    <location>
        <begin position="486"/>
        <end position="505"/>
    </location>
</feature>
<reference evidence="3 4" key="1">
    <citation type="submission" date="2018-05" db="EMBL/GenBank/DDBJ databases">
        <title>Genomic Encyclopedia of Type Strains, Phase IV (KMG-IV): sequencing the most valuable type-strain genomes for metagenomic binning, comparative biology and taxonomic classification.</title>
        <authorList>
            <person name="Goeker M."/>
        </authorList>
    </citation>
    <scope>NUCLEOTIDE SEQUENCE [LARGE SCALE GENOMIC DNA]</scope>
    <source>
        <strain evidence="3 4">DSM 25134</strain>
    </source>
</reference>
<evidence type="ECO:0000313" key="4">
    <source>
        <dbReference type="Proteomes" id="UP000248395"/>
    </source>
</evidence>
<dbReference type="EMBL" id="QJKC01000020">
    <property type="protein sequence ID" value="PXX42211.1"/>
    <property type="molecule type" value="Genomic_DNA"/>
</dbReference>
<evidence type="ECO:0000256" key="2">
    <source>
        <dbReference type="SAM" id="Phobius"/>
    </source>
</evidence>
<accession>A0A318J514</accession>
<dbReference type="AlphaFoldDB" id="A0A318J514"/>
<organism evidence="3 4">
    <name type="scientific">Aquitalea magnusonii</name>
    <dbReference type="NCBI Taxonomy" id="332411"/>
    <lineage>
        <taxon>Bacteria</taxon>
        <taxon>Pseudomonadati</taxon>
        <taxon>Pseudomonadota</taxon>
        <taxon>Betaproteobacteria</taxon>
        <taxon>Neisseriales</taxon>
        <taxon>Chromobacteriaceae</taxon>
        <taxon>Aquitalea</taxon>
    </lineage>
</organism>
<dbReference type="Proteomes" id="UP000248395">
    <property type="component" value="Unassembled WGS sequence"/>
</dbReference>
<gene>
    <name evidence="3" type="ORF">DFR38_1208</name>
</gene>